<evidence type="ECO:0000256" key="1">
    <source>
        <dbReference type="ARBA" id="ARBA00023015"/>
    </source>
</evidence>
<dbReference type="InterPro" id="IPR036390">
    <property type="entry name" value="WH_DNA-bd_sf"/>
</dbReference>
<gene>
    <name evidence="5" type="ORF">SAMN04488567_2584</name>
</gene>
<dbReference type="Proteomes" id="UP000198922">
    <property type="component" value="Unassembled WGS sequence"/>
</dbReference>
<dbReference type="Pfam" id="PF07702">
    <property type="entry name" value="UTRA"/>
    <property type="match status" value="1"/>
</dbReference>
<dbReference type="PROSITE" id="PS50949">
    <property type="entry name" value="HTH_GNTR"/>
    <property type="match status" value="1"/>
</dbReference>
<dbReference type="GO" id="GO:0003677">
    <property type="term" value="F:DNA binding"/>
    <property type="evidence" value="ECO:0007669"/>
    <property type="project" value="UniProtKB-KW"/>
</dbReference>
<dbReference type="InterPro" id="IPR000524">
    <property type="entry name" value="Tscrpt_reg_HTH_GntR"/>
</dbReference>
<accession>A0A1G7FV42</accession>
<dbReference type="SUPFAM" id="SSF64288">
    <property type="entry name" value="Chorismate lyase-like"/>
    <property type="match status" value="1"/>
</dbReference>
<dbReference type="RefSeq" id="WP_090112591.1">
    <property type="nucleotide sequence ID" value="NZ_FNAT01000004.1"/>
</dbReference>
<evidence type="ECO:0000256" key="3">
    <source>
        <dbReference type="ARBA" id="ARBA00023163"/>
    </source>
</evidence>
<dbReference type="CDD" id="cd07377">
    <property type="entry name" value="WHTH_GntR"/>
    <property type="match status" value="1"/>
</dbReference>
<organism evidence="5 6">
    <name type="scientific">Limimaricola pyoseonensis</name>
    <dbReference type="NCBI Taxonomy" id="521013"/>
    <lineage>
        <taxon>Bacteria</taxon>
        <taxon>Pseudomonadati</taxon>
        <taxon>Pseudomonadota</taxon>
        <taxon>Alphaproteobacteria</taxon>
        <taxon>Rhodobacterales</taxon>
        <taxon>Paracoccaceae</taxon>
        <taxon>Limimaricola</taxon>
    </lineage>
</organism>
<name>A0A1G7FV42_9RHOB</name>
<dbReference type="GO" id="GO:0003700">
    <property type="term" value="F:DNA-binding transcription factor activity"/>
    <property type="evidence" value="ECO:0007669"/>
    <property type="project" value="InterPro"/>
</dbReference>
<evidence type="ECO:0000256" key="2">
    <source>
        <dbReference type="ARBA" id="ARBA00023125"/>
    </source>
</evidence>
<dbReference type="OrthoDB" id="9808698at2"/>
<dbReference type="SUPFAM" id="SSF46785">
    <property type="entry name" value="Winged helix' DNA-binding domain"/>
    <property type="match status" value="1"/>
</dbReference>
<keyword evidence="3" id="KW-0804">Transcription</keyword>
<dbReference type="PANTHER" id="PTHR44846">
    <property type="entry name" value="MANNOSYL-D-GLYCERATE TRANSPORT/METABOLISM SYSTEM REPRESSOR MNGR-RELATED"/>
    <property type="match status" value="1"/>
</dbReference>
<keyword evidence="1" id="KW-0805">Transcription regulation</keyword>
<sequence length="238" mass="26651">MTRPPERPPERTGFRAVKSEIRDRIESGRWGPGTLLPGEVELAEEFGCARATVNRALREIAEAGLVERRRRAGTRVRAAPLREARFRIPLVRAEIEATGARYRYALLDRAVTPASDRLRGRMELPEDARLLRLTCLHFADGLPYQLEQRWISLAALPQAETQDFADSGPNEWLVATVPYTEVEIAFEAAAAGPEAVAHLGFAPGAPVFAIERTTWLRGRAVTHARLSHRPGHRMTTRY</sequence>
<dbReference type="EMBL" id="FNAT01000004">
    <property type="protein sequence ID" value="SDE79783.1"/>
    <property type="molecule type" value="Genomic_DNA"/>
</dbReference>
<feature type="domain" description="HTH gntR-type" evidence="4">
    <location>
        <begin position="11"/>
        <end position="79"/>
    </location>
</feature>
<keyword evidence="6" id="KW-1185">Reference proteome</keyword>
<evidence type="ECO:0000259" key="4">
    <source>
        <dbReference type="PROSITE" id="PS50949"/>
    </source>
</evidence>
<dbReference type="STRING" id="521013.SAMN04488567_2584"/>
<dbReference type="InterPro" id="IPR028978">
    <property type="entry name" value="Chorismate_lyase_/UTRA_dom_sf"/>
</dbReference>
<dbReference type="SMART" id="SM00345">
    <property type="entry name" value="HTH_GNTR"/>
    <property type="match status" value="1"/>
</dbReference>
<dbReference type="PANTHER" id="PTHR44846:SF16">
    <property type="entry name" value="TRANSCRIPTIONAL REGULATOR PHNF-RELATED"/>
    <property type="match status" value="1"/>
</dbReference>
<dbReference type="SMART" id="SM00866">
    <property type="entry name" value="UTRA"/>
    <property type="match status" value="1"/>
</dbReference>
<reference evidence="6" key="1">
    <citation type="submission" date="2016-10" db="EMBL/GenBank/DDBJ databases">
        <authorList>
            <person name="Varghese N."/>
            <person name="Submissions S."/>
        </authorList>
    </citation>
    <scope>NUCLEOTIDE SEQUENCE [LARGE SCALE GENOMIC DNA]</scope>
    <source>
        <strain evidence="6">DSM 21424</strain>
    </source>
</reference>
<proteinExistence type="predicted"/>
<keyword evidence="2" id="KW-0238">DNA-binding</keyword>
<evidence type="ECO:0000313" key="5">
    <source>
        <dbReference type="EMBL" id="SDE79783.1"/>
    </source>
</evidence>
<dbReference type="InterPro" id="IPR036388">
    <property type="entry name" value="WH-like_DNA-bd_sf"/>
</dbReference>
<dbReference type="Gene3D" id="1.10.10.10">
    <property type="entry name" value="Winged helix-like DNA-binding domain superfamily/Winged helix DNA-binding domain"/>
    <property type="match status" value="1"/>
</dbReference>
<dbReference type="Gene3D" id="3.40.1410.10">
    <property type="entry name" value="Chorismate lyase-like"/>
    <property type="match status" value="1"/>
</dbReference>
<dbReference type="InterPro" id="IPR050679">
    <property type="entry name" value="Bact_HTH_transcr_reg"/>
</dbReference>
<dbReference type="Pfam" id="PF00392">
    <property type="entry name" value="GntR"/>
    <property type="match status" value="1"/>
</dbReference>
<dbReference type="InterPro" id="IPR011663">
    <property type="entry name" value="UTRA"/>
</dbReference>
<evidence type="ECO:0000313" key="6">
    <source>
        <dbReference type="Proteomes" id="UP000198922"/>
    </source>
</evidence>
<dbReference type="AlphaFoldDB" id="A0A1G7FV42"/>
<protein>
    <submittedName>
        <fullName evidence="5">Transcriptional regulator, GntR family</fullName>
    </submittedName>
</protein>
<dbReference type="PRINTS" id="PR00035">
    <property type="entry name" value="HTHGNTR"/>
</dbReference>